<sequence length="225" mass="24347">MAENKPVFSLSDQAKCLQREVRMRFAVYPGKVASEKSTFTQADMDREIGLMEAAADTVGKMAKNGLFRELYNTLATARTLSHEELTSEIARVQQRANQFTTDGNLLSAQNECVKLAGLTLRLAELIGELTAKPQADAHEASAPASALPVIPATAAASSAGTEAASVEQKQEIMRLLNHPAVARSEKTKTLLNINRLTPEKATAQIERLNGLIAEHEGPTTYRKAS</sequence>
<dbReference type="KEGG" id="hsk:H4317_11000"/>
<proteinExistence type="predicted"/>
<evidence type="ECO:0000313" key="2">
    <source>
        <dbReference type="Proteomes" id="UP000515489"/>
    </source>
</evidence>
<protein>
    <submittedName>
        <fullName evidence="1">Uncharacterized protein</fullName>
    </submittedName>
</protein>
<dbReference type="AlphaFoldDB" id="A0A7G7W2X6"/>
<dbReference type="Proteomes" id="UP000515489">
    <property type="component" value="Chromosome"/>
</dbReference>
<reference evidence="1 2" key="1">
    <citation type="submission" date="2020-08" db="EMBL/GenBank/DDBJ databases">
        <title>Hymenobacter sp. S2-20-2 genome sequencing.</title>
        <authorList>
            <person name="Jin L."/>
        </authorList>
    </citation>
    <scope>NUCLEOTIDE SEQUENCE [LARGE SCALE GENOMIC DNA]</scope>
    <source>
        <strain evidence="1 2">S2-20-2</strain>
    </source>
</reference>
<organism evidence="1 2">
    <name type="scientific">Hymenobacter sediminicola</name>
    <dbReference type="NCBI Taxonomy" id="2761579"/>
    <lineage>
        <taxon>Bacteria</taxon>
        <taxon>Pseudomonadati</taxon>
        <taxon>Bacteroidota</taxon>
        <taxon>Cytophagia</taxon>
        <taxon>Cytophagales</taxon>
        <taxon>Hymenobacteraceae</taxon>
        <taxon>Hymenobacter</taxon>
    </lineage>
</organism>
<name>A0A7G7W2X6_9BACT</name>
<evidence type="ECO:0000313" key="1">
    <source>
        <dbReference type="EMBL" id="QNH60719.1"/>
    </source>
</evidence>
<dbReference type="RefSeq" id="WP_185886623.1">
    <property type="nucleotide sequence ID" value="NZ_CP060202.1"/>
</dbReference>
<accession>A0A7G7W2X6</accession>
<dbReference type="EMBL" id="CP060202">
    <property type="protein sequence ID" value="QNH60719.1"/>
    <property type="molecule type" value="Genomic_DNA"/>
</dbReference>
<keyword evidence="2" id="KW-1185">Reference proteome</keyword>
<gene>
    <name evidence="1" type="ORF">H4317_11000</name>
</gene>